<dbReference type="Proteomes" id="UP000645257">
    <property type="component" value="Unassembled WGS sequence"/>
</dbReference>
<dbReference type="InterPro" id="IPR036255">
    <property type="entry name" value="YgfB-like_sf"/>
</dbReference>
<evidence type="ECO:0000313" key="1">
    <source>
        <dbReference type="EMBL" id="GGY12980.1"/>
    </source>
</evidence>
<sequence length="226" mass="24836">MQSLDSFTALSDAELDELGAFLISPAAPAGTMALDALDGFVTALVAGPVTVLPSVWLPRVWGEGFARAADAGVERAVELILRHANSRHAQLKSDAGAYRPILSEVTWRGRGYADGEAWAWGFLCGIGLVIERWQPLFDVPEALAALEPIHLLGSDELDEAEQEACKNPSRRAKLCERLTDSVERLWRFWEPYRGAVTTHRRDTPKTGRNEPCTCGSQRKFKRCCGA</sequence>
<dbReference type="Pfam" id="PF02810">
    <property type="entry name" value="SEC-C"/>
    <property type="match status" value="1"/>
</dbReference>
<protein>
    <recommendedName>
        <fullName evidence="3">YecA family protein</fullName>
    </recommendedName>
</protein>
<proteinExistence type="predicted"/>
<evidence type="ECO:0008006" key="3">
    <source>
        <dbReference type="Google" id="ProtNLM"/>
    </source>
</evidence>
<dbReference type="Gene3D" id="3.10.450.50">
    <property type="match status" value="1"/>
</dbReference>
<dbReference type="SUPFAM" id="SSF101327">
    <property type="entry name" value="YgfB-like"/>
    <property type="match status" value="1"/>
</dbReference>
<gene>
    <name evidence="1" type="ORF">GCM10011289_15190</name>
</gene>
<dbReference type="NCBIfam" id="TIGR02292">
    <property type="entry name" value="ygfB_yecA"/>
    <property type="match status" value="1"/>
</dbReference>
<comment type="caution">
    <text evidence="1">The sequence shown here is derived from an EMBL/GenBank/DDBJ whole genome shotgun (WGS) entry which is preliminary data.</text>
</comment>
<dbReference type="InterPro" id="IPR004027">
    <property type="entry name" value="SEC_C_motif"/>
</dbReference>
<dbReference type="SUPFAM" id="SSF103642">
    <property type="entry name" value="Sec-C motif"/>
    <property type="match status" value="1"/>
</dbReference>
<dbReference type="Pfam" id="PF03695">
    <property type="entry name" value="UPF0149"/>
    <property type="match status" value="1"/>
</dbReference>
<dbReference type="RefSeq" id="WP_189532933.1">
    <property type="nucleotide sequence ID" value="NZ_BMYX01000007.1"/>
</dbReference>
<dbReference type="EMBL" id="BMYX01000007">
    <property type="protein sequence ID" value="GGY12980.1"/>
    <property type="molecule type" value="Genomic_DNA"/>
</dbReference>
<organism evidence="1 2">
    <name type="scientific">Paludibacterium paludis</name>
    <dbReference type="NCBI Taxonomy" id="1225769"/>
    <lineage>
        <taxon>Bacteria</taxon>
        <taxon>Pseudomonadati</taxon>
        <taxon>Pseudomonadota</taxon>
        <taxon>Betaproteobacteria</taxon>
        <taxon>Neisseriales</taxon>
        <taxon>Chromobacteriaceae</taxon>
        <taxon>Paludibacterium</taxon>
    </lineage>
</organism>
<reference evidence="1" key="1">
    <citation type="journal article" date="2014" name="Int. J. Syst. Evol. Microbiol.">
        <title>Complete genome sequence of Corynebacterium casei LMG S-19264T (=DSM 44701T), isolated from a smear-ripened cheese.</title>
        <authorList>
            <consortium name="US DOE Joint Genome Institute (JGI-PGF)"/>
            <person name="Walter F."/>
            <person name="Albersmeier A."/>
            <person name="Kalinowski J."/>
            <person name="Ruckert C."/>
        </authorList>
    </citation>
    <scope>NUCLEOTIDE SEQUENCE</scope>
    <source>
        <strain evidence="1">KCTC 32182</strain>
    </source>
</reference>
<accession>A0A918P1D5</accession>
<keyword evidence="2" id="KW-1185">Reference proteome</keyword>
<name>A0A918P1D5_9NEIS</name>
<dbReference type="AlphaFoldDB" id="A0A918P1D5"/>
<evidence type="ECO:0000313" key="2">
    <source>
        <dbReference type="Proteomes" id="UP000645257"/>
    </source>
</evidence>
<dbReference type="InterPro" id="IPR011978">
    <property type="entry name" value="YgfB-like"/>
</dbReference>
<reference evidence="1" key="2">
    <citation type="submission" date="2020-09" db="EMBL/GenBank/DDBJ databases">
        <authorList>
            <person name="Sun Q."/>
            <person name="Kim S."/>
        </authorList>
    </citation>
    <scope>NUCLEOTIDE SEQUENCE</scope>
    <source>
        <strain evidence="1">KCTC 32182</strain>
    </source>
</reference>